<proteinExistence type="predicted"/>
<dbReference type="Proteomes" id="UP001153620">
    <property type="component" value="Chromosome 4"/>
</dbReference>
<reference evidence="1" key="1">
    <citation type="submission" date="2022-01" db="EMBL/GenBank/DDBJ databases">
        <authorList>
            <person name="King R."/>
        </authorList>
    </citation>
    <scope>NUCLEOTIDE SEQUENCE</scope>
</reference>
<dbReference type="PANTHER" id="PTHR10773">
    <property type="entry name" value="DNA-DIRECTED RNA POLYMERASES I, II, AND III SUBUNIT RPABC2"/>
    <property type="match status" value="1"/>
</dbReference>
<sequence length="282" mass="33117">MDKSKSEFTKKSPKSIDCSSCKYKCSLNFPQNIREKICESFWNLKDYRRQKDFILANVKSATPKRRRPSNPSSEIKRTNSKTFYLCDKRVCQNFFLKTLSISNGPLIKAFQYKNKYTNFFDSEDRRGKHEPSNKIKPEIVNSIKEFLMLKCMPDNDSKFRKKVICDLNFRSLRTLYNSFKSGNHESCPSYTTFKRIFYENNFTFPQDRLKMKPVKPEPKIEIKSVEVVNFETAAIADSKEIMQDQVEHPKVIVTVPESSKFLTNQAEVYEIQFIHIPTINTL</sequence>
<name>A0A9N9S9S1_9DIPT</name>
<dbReference type="PANTHER" id="PTHR10773:SF19">
    <property type="match status" value="1"/>
</dbReference>
<dbReference type="AlphaFoldDB" id="A0A9N9S9S1"/>
<dbReference type="EMBL" id="OU895880">
    <property type="protein sequence ID" value="CAG9812066.1"/>
    <property type="molecule type" value="Genomic_DNA"/>
</dbReference>
<keyword evidence="2" id="KW-1185">Reference proteome</keyword>
<dbReference type="OrthoDB" id="7787741at2759"/>
<gene>
    <name evidence="1" type="ORF">CHIRRI_LOCUS14871</name>
</gene>
<reference evidence="1" key="2">
    <citation type="submission" date="2022-10" db="EMBL/GenBank/DDBJ databases">
        <authorList>
            <consortium name="ENA_rothamsted_submissions"/>
            <consortium name="culmorum"/>
            <person name="King R."/>
        </authorList>
    </citation>
    <scope>NUCLEOTIDE SEQUENCE</scope>
</reference>
<evidence type="ECO:0000313" key="2">
    <source>
        <dbReference type="Proteomes" id="UP001153620"/>
    </source>
</evidence>
<protein>
    <submittedName>
        <fullName evidence="1">Uncharacterized protein</fullName>
    </submittedName>
</protein>
<accession>A0A9N9S9S1</accession>
<organism evidence="1 2">
    <name type="scientific">Chironomus riparius</name>
    <dbReference type="NCBI Taxonomy" id="315576"/>
    <lineage>
        <taxon>Eukaryota</taxon>
        <taxon>Metazoa</taxon>
        <taxon>Ecdysozoa</taxon>
        <taxon>Arthropoda</taxon>
        <taxon>Hexapoda</taxon>
        <taxon>Insecta</taxon>
        <taxon>Pterygota</taxon>
        <taxon>Neoptera</taxon>
        <taxon>Endopterygota</taxon>
        <taxon>Diptera</taxon>
        <taxon>Nematocera</taxon>
        <taxon>Chironomoidea</taxon>
        <taxon>Chironomidae</taxon>
        <taxon>Chironominae</taxon>
        <taxon>Chironomus</taxon>
    </lineage>
</organism>
<evidence type="ECO:0000313" key="1">
    <source>
        <dbReference type="EMBL" id="CAG9812066.1"/>
    </source>
</evidence>